<sequence>MSSKREVVTTLPQTCCQFQYQCRGQFQMMCQCAWCPPRRRSSRRRRRWPTTTTCKNARKPTSWC</sequence>
<proteinExistence type="predicted"/>
<accession>A0A0A9H4T6</accession>
<evidence type="ECO:0000313" key="1">
    <source>
        <dbReference type="EMBL" id="JAE32200.1"/>
    </source>
</evidence>
<organism evidence="1">
    <name type="scientific">Arundo donax</name>
    <name type="common">Giant reed</name>
    <name type="synonym">Donax arundinaceus</name>
    <dbReference type="NCBI Taxonomy" id="35708"/>
    <lineage>
        <taxon>Eukaryota</taxon>
        <taxon>Viridiplantae</taxon>
        <taxon>Streptophyta</taxon>
        <taxon>Embryophyta</taxon>
        <taxon>Tracheophyta</taxon>
        <taxon>Spermatophyta</taxon>
        <taxon>Magnoliopsida</taxon>
        <taxon>Liliopsida</taxon>
        <taxon>Poales</taxon>
        <taxon>Poaceae</taxon>
        <taxon>PACMAD clade</taxon>
        <taxon>Arundinoideae</taxon>
        <taxon>Arundineae</taxon>
        <taxon>Arundo</taxon>
    </lineage>
</organism>
<name>A0A0A9H4T6_ARUDO</name>
<protein>
    <submittedName>
        <fullName evidence="1">Uncharacterized protein</fullName>
    </submittedName>
</protein>
<reference evidence="1" key="1">
    <citation type="submission" date="2014-09" db="EMBL/GenBank/DDBJ databases">
        <authorList>
            <person name="Magalhaes I.L.F."/>
            <person name="Oliveira U."/>
            <person name="Santos F.R."/>
            <person name="Vidigal T.H.D.A."/>
            <person name="Brescovit A.D."/>
            <person name="Santos A.J."/>
        </authorList>
    </citation>
    <scope>NUCLEOTIDE SEQUENCE</scope>
    <source>
        <tissue evidence="1">Shoot tissue taken approximately 20 cm above the soil surface</tissue>
    </source>
</reference>
<dbReference type="EMBL" id="GBRH01165696">
    <property type="protein sequence ID" value="JAE32200.1"/>
    <property type="molecule type" value="Transcribed_RNA"/>
</dbReference>
<dbReference type="AlphaFoldDB" id="A0A0A9H4T6"/>
<reference evidence="1" key="2">
    <citation type="journal article" date="2015" name="Data Brief">
        <title>Shoot transcriptome of the giant reed, Arundo donax.</title>
        <authorList>
            <person name="Barrero R.A."/>
            <person name="Guerrero F.D."/>
            <person name="Moolhuijzen P."/>
            <person name="Goolsby J.A."/>
            <person name="Tidwell J."/>
            <person name="Bellgard S.E."/>
            <person name="Bellgard M.I."/>
        </authorList>
    </citation>
    <scope>NUCLEOTIDE SEQUENCE</scope>
    <source>
        <tissue evidence="1">Shoot tissue taken approximately 20 cm above the soil surface</tissue>
    </source>
</reference>